<reference evidence="1 2" key="1">
    <citation type="submission" date="2018-11" db="EMBL/GenBank/DDBJ databases">
        <title>Sequencing the genomes of 1000 actinobacteria strains.</title>
        <authorList>
            <person name="Klenk H.-P."/>
        </authorList>
    </citation>
    <scope>NUCLEOTIDE SEQUENCE [LARGE SCALE GENOMIC DNA]</scope>
    <source>
        <strain evidence="1 2">DSM 14012</strain>
    </source>
</reference>
<organism evidence="1 2">
    <name type="scientific">Plantibacter flavus</name>
    <dbReference type="NCBI Taxonomy" id="150123"/>
    <lineage>
        <taxon>Bacteria</taxon>
        <taxon>Bacillati</taxon>
        <taxon>Actinomycetota</taxon>
        <taxon>Actinomycetes</taxon>
        <taxon>Micrococcales</taxon>
        <taxon>Microbacteriaceae</taxon>
        <taxon>Plantibacter</taxon>
    </lineage>
</organism>
<sequence length="356" mass="39480">MAANRQIAYDILDAAWVDVMASLGDTVWLNTWRETACYQIFTAARINTVKRILDDLGGLTGAATHVLYLVDRVTPALEEIAADGRIAYVGLRDRVCCVGGALWPPPQVEVTTKHRSLLPLVRHLMVTSTPFRQGDFAAPAPSGDEPPLMGSGVGLGISQSRVSKLLGLLPAGCVKRESAGWVVDDFDDLWDWHLTNYPGPGGMRFSWRSDRTRSTQLRELTKLIGDAAVVHVGDRKAARILRSGHDGIEAPLKDTTPRNRYEEQHRFDIHGPVILYSAFINLRLRSLPYVRCAPADATVQLVQPADPTILTTAAQWDNGHRTDPLITAWELTHGPQQNPAEVQSLRKWAKSYWETH</sequence>
<evidence type="ECO:0000313" key="2">
    <source>
        <dbReference type="Proteomes" id="UP000266915"/>
    </source>
</evidence>
<proteinExistence type="predicted"/>
<dbReference type="AlphaFoldDB" id="A0A3N2BXS9"/>
<comment type="caution">
    <text evidence="1">The sequence shown here is derived from an EMBL/GenBank/DDBJ whole genome shotgun (WGS) entry which is preliminary data.</text>
</comment>
<gene>
    <name evidence="1" type="ORF">EDD42_0012</name>
</gene>
<name>A0A3N2BXS9_9MICO</name>
<accession>A0A3N2BXS9</accession>
<dbReference type="EMBL" id="RKHL01000001">
    <property type="protein sequence ID" value="ROR79982.1"/>
    <property type="molecule type" value="Genomic_DNA"/>
</dbReference>
<dbReference type="Proteomes" id="UP000266915">
    <property type="component" value="Unassembled WGS sequence"/>
</dbReference>
<evidence type="ECO:0000313" key="1">
    <source>
        <dbReference type="EMBL" id="ROR79982.1"/>
    </source>
</evidence>
<keyword evidence="2" id="KW-1185">Reference proteome</keyword>
<protein>
    <submittedName>
        <fullName evidence="1">Uncharacterized protein</fullName>
    </submittedName>
</protein>
<dbReference type="RefSeq" id="WP_085511558.1">
    <property type="nucleotide sequence ID" value="NZ_FXAP01000002.1"/>
</dbReference>